<evidence type="ECO:0000259" key="5">
    <source>
        <dbReference type="PROSITE" id="PS50977"/>
    </source>
</evidence>
<dbReference type="SUPFAM" id="SSF46689">
    <property type="entry name" value="Homeodomain-like"/>
    <property type="match status" value="1"/>
</dbReference>
<evidence type="ECO:0000256" key="4">
    <source>
        <dbReference type="PROSITE-ProRule" id="PRU00335"/>
    </source>
</evidence>
<evidence type="ECO:0000313" key="7">
    <source>
        <dbReference type="Proteomes" id="UP000755585"/>
    </source>
</evidence>
<comment type="caution">
    <text evidence="6">The sequence shown here is derived from an EMBL/GenBank/DDBJ whole genome shotgun (WGS) entry which is preliminary data.</text>
</comment>
<name>A0ABS4UZT4_9ACTN</name>
<evidence type="ECO:0000313" key="6">
    <source>
        <dbReference type="EMBL" id="MBP2357126.1"/>
    </source>
</evidence>
<dbReference type="Pfam" id="PF02909">
    <property type="entry name" value="TetR_C_1"/>
    <property type="match status" value="1"/>
</dbReference>
<keyword evidence="7" id="KW-1185">Reference proteome</keyword>
<dbReference type="PANTHER" id="PTHR30055">
    <property type="entry name" value="HTH-TYPE TRANSCRIPTIONAL REGULATOR RUTR"/>
    <property type="match status" value="1"/>
</dbReference>
<keyword evidence="2 4" id="KW-0238">DNA-binding</keyword>
<dbReference type="SUPFAM" id="SSF48498">
    <property type="entry name" value="Tetracyclin repressor-like, C-terminal domain"/>
    <property type="match status" value="1"/>
</dbReference>
<gene>
    <name evidence="6" type="ORF">JOF29_008236</name>
</gene>
<dbReference type="InterPro" id="IPR036271">
    <property type="entry name" value="Tet_transcr_reg_TetR-rel_C_sf"/>
</dbReference>
<dbReference type="InterPro" id="IPR001647">
    <property type="entry name" value="HTH_TetR"/>
</dbReference>
<dbReference type="Gene3D" id="1.10.357.10">
    <property type="entry name" value="Tetracycline Repressor, domain 2"/>
    <property type="match status" value="1"/>
</dbReference>
<evidence type="ECO:0000256" key="1">
    <source>
        <dbReference type="ARBA" id="ARBA00023015"/>
    </source>
</evidence>
<dbReference type="InterPro" id="IPR050109">
    <property type="entry name" value="HTH-type_TetR-like_transc_reg"/>
</dbReference>
<sequence>MEDMRQTILEAALAIADERGLDAVSMRAVGLRVGLSAMALYPHVSSKEALLDGMVEVLLTELVPLAGVDHPAGQESDPAAVGGDAGEEWWQRLVALAQAARKLAGRHPSAFTLLLSRPSVTPEALRATDALYQTILDAGVPDDQVARVERLLSTFVMGFAASEVNGRFSRGTLTPRSRRTQLAPAQLPAHYRLAAHLDDEIDFDAEFEADLTDLRILLDSIRSSPA</sequence>
<dbReference type="InterPro" id="IPR009057">
    <property type="entry name" value="Homeodomain-like_sf"/>
</dbReference>
<protein>
    <submittedName>
        <fullName evidence="6">AcrR family transcriptional regulator</fullName>
    </submittedName>
</protein>
<evidence type="ECO:0000256" key="2">
    <source>
        <dbReference type="ARBA" id="ARBA00023125"/>
    </source>
</evidence>
<evidence type="ECO:0000256" key="3">
    <source>
        <dbReference type="ARBA" id="ARBA00023163"/>
    </source>
</evidence>
<dbReference type="PROSITE" id="PS50977">
    <property type="entry name" value="HTH_TETR_2"/>
    <property type="match status" value="1"/>
</dbReference>
<dbReference type="Gene3D" id="1.10.10.60">
    <property type="entry name" value="Homeodomain-like"/>
    <property type="match status" value="1"/>
</dbReference>
<organism evidence="6 7">
    <name type="scientific">Kribbella aluminosa</name>
    <dbReference type="NCBI Taxonomy" id="416017"/>
    <lineage>
        <taxon>Bacteria</taxon>
        <taxon>Bacillati</taxon>
        <taxon>Actinomycetota</taxon>
        <taxon>Actinomycetes</taxon>
        <taxon>Propionibacteriales</taxon>
        <taxon>Kribbellaceae</taxon>
        <taxon>Kribbella</taxon>
    </lineage>
</organism>
<proteinExistence type="predicted"/>
<dbReference type="InterPro" id="IPR004111">
    <property type="entry name" value="Repressor_TetR_C"/>
</dbReference>
<dbReference type="PANTHER" id="PTHR30055:SF207">
    <property type="entry name" value="HTH-TYPE TRANSCRIPTIONAL REPRESSOR FATR"/>
    <property type="match status" value="1"/>
</dbReference>
<dbReference type="Pfam" id="PF00440">
    <property type="entry name" value="TetR_N"/>
    <property type="match status" value="1"/>
</dbReference>
<accession>A0ABS4UZT4</accession>
<feature type="domain" description="HTH tetR-type" evidence="5">
    <location>
        <begin position="2"/>
        <end position="62"/>
    </location>
</feature>
<dbReference type="EMBL" id="JAGINT010000002">
    <property type="protein sequence ID" value="MBP2357126.1"/>
    <property type="molecule type" value="Genomic_DNA"/>
</dbReference>
<reference evidence="6 7" key="1">
    <citation type="submission" date="2021-03" db="EMBL/GenBank/DDBJ databases">
        <title>Sequencing the genomes of 1000 actinobacteria strains.</title>
        <authorList>
            <person name="Klenk H.-P."/>
        </authorList>
    </citation>
    <scope>NUCLEOTIDE SEQUENCE [LARGE SCALE GENOMIC DNA]</scope>
    <source>
        <strain evidence="6 7">DSM 18824</strain>
    </source>
</reference>
<dbReference type="Proteomes" id="UP000755585">
    <property type="component" value="Unassembled WGS sequence"/>
</dbReference>
<dbReference type="PRINTS" id="PR00455">
    <property type="entry name" value="HTHTETR"/>
</dbReference>
<keyword evidence="1" id="KW-0805">Transcription regulation</keyword>
<keyword evidence="3" id="KW-0804">Transcription</keyword>
<feature type="DNA-binding region" description="H-T-H motif" evidence="4">
    <location>
        <begin position="25"/>
        <end position="44"/>
    </location>
</feature>